<dbReference type="RefSeq" id="WP_010378871.1">
    <property type="nucleotide sequence ID" value="NZ_CP011924.1"/>
</dbReference>
<dbReference type="SUPFAM" id="SSF56935">
    <property type="entry name" value="Porins"/>
    <property type="match status" value="1"/>
</dbReference>
<dbReference type="Pfam" id="PF07715">
    <property type="entry name" value="Plug"/>
    <property type="match status" value="1"/>
</dbReference>
<keyword evidence="4 8" id="KW-0812">Transmembrane</keyword>
<feature type="domain" description="TonB-dependent receptor-like beta-barrel" evidence="11">
    <location>
        <begin position="423"/>
        <end position="941"/>
    </location>
</feature>
<evidence type="ECO:0000313" key="14">
    <source>
        <dbReference type="Proteomes" id="UP000016521"/>
    </source>
</evidence>
<proteinExistence type="inferred from homology"/>
<reference evidence="13 14" key="1">
    <citation type="submission" date="2015-06" db="EMBL/GenBank/DDBJ databases">
        <authorList>
            <person name="Xie B.-B."/>
            <person name="Rong J.-C."/>
            <person name="Qin Q.-L."/>
            <person name="Zhang Y.-Z."/>
        </authorList>
    </citation>
    <scope>NUCLEOTIDE SEQUENCE [LARGE SCALE GENOMIC DNA]</scope>
    <source>
        <strain evidence="13 14">JCM 20779</strain>
    </source>
</reference>
<dbReference type="Proteomes" id="UP000016521">
    <property type="component" value="Chromosome I"/>
</dbReference>
<keyword evidence="10" id="KW-0732">Signal</keyword>
<evidence type="ECO:0000256" key="7">
    <source>
        <dbReference type="ARBA" id="ARBA00023237"/>
    </source>
</evidence>
<organism evidence="13 14">
    <name type="scientific">Pseudoalteromonas piscicida</name>
    <dbReference type="NCBI Taxonomy" id="43662"/>
    <lineage>
        <taxon>Bacteria</taxon>
        <taxon>Pseudomonadati</taxon>
        <taxon>Pseudomonadota</taxon>
        <taxon>Gammaproteobacteria</taxon>
        <taxon>Alteromonadales</taxon>
        <taxon>Pseudoalteromonadaceae</taxon>
        <taxon>Pseudoalteromonas</taxon>
    </lineage>
</organism>
<evidence type="ECO:0000259" key="12">
    <source>
        <dbReference type="Pfam" id="PF07715"/>
    </source>
</evidence>
<feature type="domain" description="TonB-dependent receptor plug" evidence="12">
    <location>
        <begin position="55"/>
        <end position="168"/>
    </location>
</feature>
<evidence type="ECO:0000256" key="10">
    <source>
        <dbReference type="SAM" id="SignalP"/>
    </source>
</evidence>
<evidence type="ECO:0000256" key="3">
    <source>
        <dbReference type="ARBA" id="ARBA00022452"/>
    </source>
</evidence>
<keyword evidence="6 8" id="KW-0472">Membrane</keyword>
<comment type="subcellular location">
    <subcellularLocation>
        <location evidence="1 8">Cell outer membrane</location>
        <topology evidence="1 8">Multi-pass membrane protein</topology>
    </subcellularLocation>
</comment>
<feature type="signal peptide" evidence="10">
    <location>
        <begin position="1"/>
        <end position="31"/>
    </location>
</feature>
<dbReference type="PANTHER" id="PTHR47234">
    <property type="match status" value="1"/>
</dbReference>
<protein>
    <recommendedName>
        <fullName evidence="15">TonB-dependent receptor</fullName>
    </recommendedName>
</protein>
<evidence type="ECO:0000256" key="4">
    <source>
        <dbReference type="ARBA" id="ARBA00022692"/>
    </source>
</evidence>
<dbReference type="InterPro" id="IPR039426">
    <property type="entry name" value="TonB-dep_rcpt-like"/>
</dbReference>
<evidence type="ECO:0000256" key="6">
    <source>
        <dbReference type="ARBA" id="ARBA00023136"/>
    </source>
</evidence>
<comment type="similarity">
    <text evidence="8 9">Belongs to the TonB-dependent receptor family.</text>
</comment>
<keyword evidence="5 9" id="KW-0798">TonB box</keyword>
<dbReference type="EMBL" id="CP011924">
    <property type="protein sequence ID" value="ATD07205.1"/>
    <property type="molecule type" value="Genomic_DNA"/>
</dbReference>
<gene>
    <name evidence="13" type="ORF">PPIS_a2200</name>
</gene>
<name>A0ABM6NEY5_PSEO7</name>
<evidence type="ECO:0000256" key="9">
    <source>
        <dbReference type="RuleBase" id="RU003357"/>
    </source>
</evidence>
<dbReference type="PANTHER" id="PTHR47234:SF2">
    <property type="entry name" value="TONB-DEPENDENT RECEPTOR"/>
    <property type="match status" value="1"/>
</dbReference>
<evidence type="ECO:0000256" key="1">
    <source>
        <dbReference type="ARBA" id="ARBA00004571"/>
    </source>
</evidence>
<evidence type="ECO:0000256" key="5">
    <source>
        <dbReference type="ARBA" id="ARBA00023077"/>
    </source>
</evidence>
<dbReference type="InterPro" id="IPR037066">
    <property type="entry name" value="Plug_dom_sf"/>
</dbReference>
<accession>A0ABM6NEY5</accession>
<evidence type="ECO:0000256" key="2">
    <source>
        <dbReference type="ARBA" id="ARBA00022448"/>
    </source>
</evidence>
<dbReference type="InterPro" id="IPR036942">
    <property type="entry name" value="Beta-barrel_TonB_sf"/>
</dbReference>
<dbReference type="PROSITE" id="PS52016">
    <property type="entry name" value="TONB_DEPENDENT_REC_3"/>
    <property type="match status" value="1"/>
</dbReference>
<feature type="chain" id="PRO_5045667501" description="TonB-dependent receptor" evidence="10">
    <location>
        <begin position="32"/>
        <end position="974"/>
    </location>
</feature>
<evidence type="ECO:0000256" key="8">
    <source>
        <dbReference type="PROSITE-ProRule" id="PRU01360"/>
    </source>
</evidence>
<evidence type="ECO:0000259" key="11">
    <source>
        <dbReference type="Pfam" id="PF00593"/>
    </source>
</evidence>
<dbReference type="InterPro" id="IPR000531">
    <property type="entry name" value="Beta-barrel_TonB"/>
</dbReference>
<sequence>MLNNKVSKAVRLAIAFGAAATAAVASSSALAEENSEAGVERIQVTGSKIKRQGLTSPTPVTVITGEQLVAQGITNVNDLLRDLPAGEVGNSPETTTNTIYASGLNTYNLRNLGSSRTLVLVDGRRFVGSGPTNNAVDLNNIPASMIDRIEVTTGGASAVYGADAVAGVVNIVTKNSFDGVKVQLDTRRPQQSGGERDSISITGGYEGSDFSFISTLEYNDAKSLAKMDRDFFRTPVETFRNPANKTDTDFIPRMLSHERREGYALYASQGNFLLGPFNADTIDNRNYTFDSNGNIRSFDYGEGRLPDFDPANPVLNYVETDENPGDGIRHGYREFFNTPLERITFGTNFEYRFADEHRLTAGVFYGKSESATESSPSFHRHTIRRDNAYMKQDMKDLLDNYENADGEVSPVSSVTLYQMSDKLGNREFTQDRESLNFSIGVDGLITDDWAYNAYVQYGKNENESVWKGEVYTQNLANAVDAVLLDGNVVCADRDADGNVVGALAGCTPLNVMNIQDLTAEQASYILTEASNVRSAEMYSAGVTVDGVVYELPAGPLSTAISLERRKNESEATPSENMQAGTIFNNSSQPFKADISVTEASVEFSIPLITDMEYIQDLTLETAYRYMDYSVTGSDNAWKLGVNYTVNDELSFRATRSKSVRAPDLGQLFTNKSTTYGTRSDVCTAESISSSTSRYIDNIKKNCAADGVPVDFQPSQEWRTGGSLKGYIDGNPDLENEVSQDLTVGFAYSPSQIEGFDITLDYWEFEISGALATFDEEVIELCYESESLDNPFCPNVIRDPNTREITEFYQRALNAAVINRKGVDFESQYRFDALGGEIVTGLTATYNILSDENTTGRLEDYRIYTGEVGTPRVKGRLNIKYQADTYFVGATVNYRSATVNDRNDWTPETNNYNDVSSYTRVEVRAGVDITEDFTVTARVKNLFDVKPPRTPDTYDDGEFFDIYGRTLSLSASYTF</sequence>
<dbReference type="Gene3D" id="2.40.170.20">
    <property type="entry name" value="TonB-dependent receptor, beta-barrel domain"/>
    <property type="match status" value="1"/>
</dbReference>
<dbReference type="InterPro" id="IPR012910">
    <property type="entry name" value="Plug_dom"/>
</dbReference>
<evidence type="ECO:0008006" key="15">
    <source>
        <dbReference type="Google" id="ProtNLM"/>
    </source>
</evidence>
<dbReference type="Pfam" id="PF00593">
    <property type="entry name" value="TonB_dep_Rec_b-barrel"/>
    <property type="match status" value="1"/>
</dbReference>
<keyword evidence="7 8" id="KW-0998">Cell outer membrane</keyword>
<keyword evidence="14" id="KW-1185">Reference proteome</keyword>
<keyword evidence="3 8" id="KW-1134">Transmembrane beta strand</keyword>
<evidence type="ECO:0000313" key="13">
    <source>
        <dbReference type="EMBL" id="ATD07205.1"/>
    </source>
</evidence>
<keyword evidence="2 8" id="KW-0813">Transport</keyword>
<dbReference type="Gene3D" id="2.170.130.10">
    <property type="entry name" value="TonB-dependent receptor, plug domain"/>
    <property type="match status" value="1"/>
</dbReference>